<dbReference type="InterPro" id="IPR011576">
    <property type="entry name" value="Pyridox_Oxase_N"/>
</dbReference>
<evidence type="ECO:0000256" key="2">
    <source>
        <dbReference type="ARBA" id="ARBA00022630"/>
    </source>
</evidence>
<name>A0A939BYJ3_9ACTN</name>
<feature type="region of interest" description="Disordered" evidence="6">
    <location>
        <begin position="1"/>
        <end position="20"/>
    </location>
</feature>
<evidence type="ECO:0000313" key="9">
    <source>
        <dbReference type="EMBL" id="MBM9460000.1"/>
    </source>
</evidence>
<comment type="caution">
    <text evidence="9">The sequence shown here is derived from an EMBL/GenBank/DDBJ whole genome shotgun (WGS) entry which is preliminary data.</text>
</comment>
<dbReference type="Gene3D" id="2.30.110.10">
    <property type="entry name" value="Electron Transport, Fmn-binding Protein, Chain A"/>
    <property type="match status" value="1"/>
</dbReference>
<sequence length="220" mass="24670">MSTAAFHPEIDPAMKFPSTPEGVPPLDADGAPGNPLNLMRQWISYVLDIGAVEPLYVTLATASKDGAPSSRTVHLLDVEDDAVRFTTNFGSRKGVEMTETGRAAVSLYWRETAQSINFTGDVVVASDEESDARFAEEHRKTQASRVVSFHGLDLRDPQAQVREFEELVAAPEPIARPDYWKYFRIVPDAVTFWEGHPESLNRRIHYTRTDGTWRHGWIQA</sequence>
<reference evidence="9" key="1">
    <citation type="submission" date="2021-01" db="EMBL/GenBank/DDBJ databases">
        <title>Novel species in genus Nocardioides.</title>
        <authorList>
            <person name="Zhang G."/>
        </authorList>
    </citation>
    <scope>NUCLEOTIDE SEQUENCE</scope>
    <source>
        <strain evidence="9">Zg-536</strain>
    </source>
</reference>
<dbReference type="Proteomes" id="UP000663791">
    <property type="component" value="Unassembled WGS sequence"/>
</dbReference>
<dbReference type="Pfam" id="PF10590">
    <property type="entry name" value="PNP_phzG_C"/>
    <property type="match status" value="1"/>
</dbReference>
<dbReference type="EMBL" id="JAERTX010000006">
    <property type="protein sequence ID" value="MBM9460000.1"/>
    <property type="molecule type" value="Genomic_DNA"/>
</dbReference>
<feature type="binding site" evidence="5">
    <location>
        <position position="92"/>
    </location>
    <ligand>
        <name>FMN</name>
        <dbReference type="ChEBI" id="CHEBI:58210"/>
    </ligand>
</feature>
<dbReference type="InterPro" id="IPR000659">
    <property type="entry name" value="Pyridox_Oxase"/>
</dbReference>
<evidence type="ECO:0000256" key="4">
    <source>
        <dbReference type="ARBA" id="ARBA00023002"/>
    </source>
</evidence>
<dbReference type="PANTHER" id="PTHR10851">
    <property type="entry name" value="PYRIDOXINE-5-PHOSPHATE OXIDASE"/>
    <property type="match status" value="1"/>
</dbReference>
<dbReference type="PIRSF" id="PIRSF000190">
    <property type="entry name" value="Pyd_amn-ph_oxd"/>
    <property type="match status" value="1"/>
</dbReference>
<evidence type="ECO:0000256" key="5">
    <source>
        <dbReference type="PIRSR" id="PIRSR000190-2"/>
    </source>
</evidence>
<dbReference type="InterPro" id="IPR012349">
    <property type="entry name" value="Split_barrel_FMN-bd"/>
</dbReference>
<dbReference type="Pfam" id="PF01243">
    <property type="entry name" value="PNPOx_N"/>
    <property type="match status" value="1"/>
</dbReference>
<keyword evidence="10" id="KW-1185">Reference proteome</keyword>
<evidence type="ECO:0000259" key="8">
    <source>
        <dbReference type="Pfam" id="PF10590"/>
    </source>
</evidence>
<feature type="binding site" evidence="5">
    <location>
        <position position="203"/>
    </location>
    <ligand>
        <name>FMN</name>
        <dbReference type="ChEBI" id="CHEBI:58210"/>
    </ligand>
</feature>
<dbReference type="PANTHER" id="PTHR10851:SF0">
    <property type="entry name" value="PYRIDOXINE-5'-PHOSPHATE OXIDASE"/>
    <property type="match status" value="1"/>
</dbReference>
<keyword evidence="3 5" id="KW-0288">FMN</keyword>
<protein>
    <submittedName>
        <fullName evidence="9">Pyridoxamine 5'-phosphate oxidase family protein</fullName>
    </submittedName>
</protein>
<feature type="domain" description="Pyridoxine 5'-phosphate oxidase dimerisation C-terminal" evidence="8">
    <location>
        <begin position="180"/>
        <end position="218"/>
    </location>
</feature>
<dbReference type="SUPFAM" id="SSF50475">
    <property type="entry name" value="FMN-binding split barrel"/>
    <property type="match status" value="1"/>
</dbReference>
<gene>
    <name evidence="9" type="ORF">JK386_08800</name>
</gene>
<evidence type="ECO:0000259" key="7">
    <source>
        <dbReference type="Pfam" id="PF01243"/>
    </source>
</evidence>
<feature type="binding site" evidence="5">
    <location>
        <position position="193"/>
    </location>
    <ligand>
        <name>FMN</name>
        <dbReference type="ChEBI" id="CHEBI:58210"/>
    </ligand>
</feature>
<evidence type="ECO:0000313" key="10">
    <source>
        <dbReference type="Proteomes" id="UP000663791"/>
    </source>
</evidence>
<dbReference type="AlphaFoldDB" id="A0A939BYJ3"/>
<evidence type="ECO:0000256" key="1">
    <source>
        <dbReference type="ARBA" id="ARBA00007301"/>
    </source>
</evidence>
<keyword evidence="2" id="KW-0285">Flavoprotein</keyword>
<feature type="domain" description="Pyridoxamine 5'-phosphate oxidase N-terminal" evidence="7">
    <location>
        <begin position="54"/>
        <end position="142"/>
    </location>
</feature>
<accession>A0A939BYJ3</accession>
<proteinExistence type="inferred from homology"/>
<organism evidence="9 10">
    <name type="scientific">Nocardioides faecalis</name>
    <dbReference type="NCBI Taxonomy" id="2803858"/>
    <lineage>
        <taxon>Bacteria</taxon>
        <taxon>Bacillati</taxon>
        <taxon>Actinomycetota</taxon>
        <taxon>Actinomycetes</taxon>
        <taxon>Propionibacteriales</taxon>
        <taxon>Nocardioidaceae</taxon>
        <taxon>Nocardioides</taxon>
    </lineage>
</organism>
<keyword evidence="4" id="KW-0560">Oxidoreductase</keyword>
<dbReference type="InterPro" id="IPR019576">
    <property type="entry name" value="Pyridoxamine_oxidase_dimer_C"/>
</dbReference>
<evidence type="ECO:0000256" key="3">
    <source>
        <dbReference type="ARBA" id="ARBA00022643"/>
    </source>
</evidence>
<evidence type="ECO:0000256" key="6">
    <source>
        <dbReference type="SAM" id="MobiDB-lite"/>
    </source>
</evidence>
<dbReference type="GO" id="GO:0010181">
    <property type="term" value="F:FMN binding"/>
    <property type="evidence" value="ECO:0007669"/>
    <property type="project" value="InterPro"/>
</dbReference>
<feature type="binding site" evidence="5">
    <location>
        <position position="93"/>
    </location>
    <ligand>
        <name>FMN</name>
        <dbReference type="ChEBI" id="CHEBI:58210"/>
    </ligand>
</feature>
<comment type="similarity">
    <text evidence="1">Belongs to the pyridoxamine 5'-phosphate oxidase family.</text>
</comment>
<dbReference type="RefSeq" id="WP_205291295.1">
    <property type="nucleotide sequence ID" value="NZ_CP074406.1"/>
</dbReference>
<dbReference type="GO" id="GO:0004733">
    <property type="term" value="F:pyridoxamine phosphate oxidase activity"/>
    <property type="evidence" value="ECO:0007669"/>
    <property type="project" value="InterPro"/>
</dbReference>
<comment type="cofactor">
    <cofactor evidence="5">
        <name>FMN</name>
        <dbReference type="ChEBI" id="CHEBI:58210"/>
    </cofactor>
    <text evidence="5">Binds 1 FMN per subunit.</text>
</comment>
<dbReference type="GO" id="GO:0008615">
    <property type="term" value="P:pyridoxine biosynthetic process"/>
    <property type="evidence" value="ECO:0007669"/>
    <property type="project" value="InterPro"/>
</dbReference>